<keyword evidence="7" id="KW-0998">Cell outer membrane</keyword>
<dbReference type="EMBL" id="MCFG01000526">
    <property type="protein sequence ID" value="ORX64425.1"/>
    <property type="molecule type" value="Genomic_DNA"/>
</dbReference>
<evidence type="ECO:0000256" key="2">
    <source>
        <dbReference type="ARBA" id="ARBA00004442"/>
    </source>
</evidence>
<evidence type="ECO:0000256" key="6">
    <source>
        <dbReference type="ARBA" id="ARBA00023136"/>
    </source>
</evidence>
<dbReference type="InterPro" id="IPR003368">
    <property type="entry name" value="POMP_repeat"/>
</dbReference>
<keyword evidence="6 9" id="KW-0472">Membrane</keyword>
<feature type="disulfide bond" evidence="8">
    <location>
        <begin position="716"/>
        <end position="725"/>
    </location>
</feature>
<evidence type="ECO:0000256" key="9">
    <source>
        <dbReference type="SAM" id="Phobius"/>
    </source>
</evidence>
<feature type="transmembrane region" description="Helical" evidence="9">
    <location>
        <begin position="1140"/>
        <end position="1158"/>
    </location>
</feature>
<evidence type="ECO:0000259" key="10">
    <source>
        <dbReference type="PROSITE" id="PS50026"/>
    </source>
</evidence>
<evidence type="ECO:0000313" key="11">
    <source>
        <dbReference type="EMBL" id="ORX64425.1"/>
    </source>
</evidence>
<dbReference type="Proteomes" id="UP000193944">
    <property type="component" value="Unassembled WGS sequence"/>
</dbReference>
<dbReference type="PROSITE" id="PS01186">
    <property type="entry name" value="EGF_2"/>
    <property type="match status" value="1"/>
</dbReference>
<evidence type="ECO:0000256" key="1">
    <source>
        <dbReference type="ARBA" id="ARBA00004196"/>
    </source>
</evidence>
<feature type="transmembrane region" description="Helical" evidence="9">
    <location>
        <begin position="806"/>
        <end position="826"/>
    </location>
</feature>
<evidence type="ECO:0000256" key="7">
    <source>
        <dbReference type="ARBA" id="ARBA00023237"/>
    </source>
</evidence>
<accession>A0A1Y1VTT5</accession>
<sequence length="1884" mass="216352">MNKLPLSFDIQISFNISFIGNENGTIFDYNNKLNGSFIFTFFQNQGELLKFENITIKNYPYNNNNIIDIIVKSDNFFIFFNHCYFSKIEKSLSNNNYGALYYSESGNEYMYIKDSIFENINIESSVPLIYNKGLQLLMENTTFINCYSNYGYLFESNNKRNIVTILDSTFINTYTLFNGESSSYNINNSVFKNVKLNNSIPAIANVKQSIFEIYNSEFSDMTLDNGLFNKESLYKFTNITVKNIDSNSKALFSFLNNNINFNNVIIENVKCFGDEENSSLLLFDSGENEKKIYINNLNINNCISNGSFIIIKGDSSIFTLKNSNINNVLSYGSIINNESKKIKFMVLNSNFKDNTNSNKYRCGGIHINNNLNVTISNSTFINNVSKGHGGAFCVTDILDIELNIVSNTFENNKSIDGGALYIIDKAINILNKNNNNNNNDNNNNDNNNDGDMIVTIKDNKFIKNYAQRFGGGLYINFYSVISPNIKDNHINSNKAGALGGGIYIPKLNNNKYLLHPQNEIINNTVNTLDSNVATKPTYITLETKLNNNLINITTGNIYPLEFKLKDEFGNLIEDISNYYSSLSLTLNLKDINDNKGDSNFNDTNNNDKTFELYGNVCSFIKGQCKLNNFQVFGEFNTYKLVTTVKNYNEYIDLKFDEINITINECNSYQIKMKNPKTKVLYCETPICPDTCSNETAICLPKYREFINDINENICECLPGWEGENCQNRIIFNYRTLNIILKLLVTTISIIVLYYMVFITAKRKHGIINDIGYLKIFTFSAGILIFFISILYSTYTSFLECSLNFSFKHTGLSLIILIFLKISYINLELSTKKTNKENNYYYFNSPDLKDEEEDLEITTQYNNDLILETTDDKKPYKSYLNSVRVKGNLIKYSENVNNNRISNQSSHTGEINENVLKKIEKTNKFSRIVSFCFTFHILTIITMAFVKLYINMKDGSMDKFLQDDNKIWFYNCNLQHADLVYSMVEMFFFIIILLNGNKLAVRNNRFKCIRYITLSVLISIFLGPIINVFSYMFFNNQRKTKIIFEVLLNTICYLTVFILFSWDKVYYILKNQGDDPTIYFIYEKHELCTIHQSTSCGCKLNISKDILLVKITQSINYYTLCSSIVYKVFPLKNLLNNWNKTFYSIICIIIWGNNFLKLINATNVTVNNEKELLNNLIDTNNNSTDILVINLIDQIYQIPKDIEIESSIEKIHIIGHSRNSSVIKFNDSSNQFNFKNFVYNSKQEIKFVNVTIEGNLQFYGIANIVFEDDIINGTIDIDKTFKYDVEYKSDENYQDKDENYLKISVTMTKVIYNGLTNSKYNCINLHGKVKIKSSYFFGNSLCENSLLHYDGENHNSIEISNSNFNGMYENNCLSMIDGISSTVKTSTFENCSGFLDGGAALRTNRIPLKLKDCIFRNIYTPYYGGVFYIVDPSYMEIEKIKVYNSTALDNGSILNVLSNLDNLLTLYMKNVKYYGNRVSNSQSSNFGSDSISSVTGYIHLNMEDFYGEDLFVNNIHGIFMIDADASISIKNIEINRVYGEKSSGLLFYNNYSEGTNGQYFEITHGSFKDFIFNQVTESLSAIIGTNNIMNITLSDCKFINFDVYKSNFIYNSQENNIIMNNVTIDGYHSSQKVNFIESSGYHDSFSLKLIDVSIKNFSSIGKFIYCFTLDLVIENSTITNNMKCSSLQCDDIYYIDSLIDFYSYYVTSNIYIKESTFDTIKGVSNSDDYIINFNNCTFENNRANNLGGIVYSHRHFPEDYTPQYNDFYFNNCIFKNNTASQGDISFSYLRSHEVIFSNIDELIQIKGAIVTNPIGLRLTTDSIIEIFDEYNNKFNTEQYKSINDMVLFELQLNETFNGKIIGSSVYNCDVGTCSIPLVKGIKQQL</sequence>
<dbReference type="InterPro" id="IPR000742">
    <property type="entry name" value="EGF"/>
</dbReference>
<keyword evidence="8" id="KW-1015">Disulfide bond</keyword>
<proteinExistence type="predicted"/>
<protein>
    <recommendedName>
        <fullName evidence="10">EGF-like domain-containing protein</fullName>
    </recommendedName>
</protein>
<feature type="transmembrane region" description="Helical" evidence="9">
    <location>
        <begin position="927"/>
        <end position="949"/>
    </location>
</feature>
<evidence type="ECO:0000313" key="12">
    <source>
        <dbReference type="Proteomes" id="UP000193944"/>
    </source>
</evidence>
<feature type="transmembrane region" description="Helical" evidence="9">
    <location>
        <begin position="978"/>
        <end position="995"/>
    </location>
</feature>
<feature type="transmembrane region" description="Helical" evidence="9">
    <location>
        <begin position="1041"/>
        <end position="1061"/>
    </location>
</feature>
<organism evidence="11 12">
    <name type="scientific">Anaeromyces robustus</name>
    <dbReference type="NCBI Taxonomy" id="1754192"/>
    <lineage>
        <taxon>Eukaryota</taxon>
        <taxon>Fungi</taxon>
        <taxon>Fungi incertae sedis</taxon>
        <taxon>Chytridiomycota</taxon>
        <taxon>Chytridiomycota incertae sedis</taxon>
        <taxon>Neocallimastigomycetes</taxon>
        <taxon>Neocallimastigales</taxon>
        <taxon>Neocallimastigaceae</taxon>
        <taxon>Anaeromyces</taxon>
    </lineage>
</organism>
<keyword evidence="9" id="KW-1133">Transmembrane helix</keyword>
<feature type="transmembrane region" description="Helical" evidence="9">
    <location>
        <begin position="772"/>
        <end position="794"/>
    </location>
</feature>
<evidence type="ECO:0000256" key="8">
    <source>
        <dbReference type="PROSITE-ProRule" id="PRU00076"/>
    </source>
</evidence>
<reference evidence="11 12" key="2">
    <citation type="submission" date="2016-08" db="EMBL/GenBank/DDBJ databases">
        <title>Pervasive Adenine N6-methylation of Active Genes in Fungi.</title>
        <authorList>
            <consortium name="DOE Joint Genome Institute"/>
            <person name="Mondo S.J."/>
            <person name="Dannebaum R.O."/>
            <person name="Kuo R.C."/>
            <person name="Labutti K."/>
            <person name="Haridas S."/>
            <person name="Kuo A."/>
            <person name="Salamov A."/>
            <person name="Ahrendt S.R."/>
            <person name="Lipzen A."/>
            <person name="Sullivan W."/>
            <person name="Andreopoulos W.B."/>
            <person name="Clum A."/>
            <person name="Lindquist E."/>
            <person name="Daum C."/>
            <person name="Ramamoorthy G.K."/>
            <person name="Gryganskyi A."/>
            <person name="Culley D."/>
            <person name="Magnuson J.K."/>
            <person name="James T.Y."/>
            <person name="O'Malley M.A."/>
            <person name="Stajich J.E."/>
            <person name="Spatafora J.W."/>
            <person name="Visel A."/>
            <person name="Grigoriev I.V."/>
        </authorList>
    </citation>
    <scope>NUCLEOTIDE SEQUENCE [LARGE SCALE GENOMIC DNA]</scope>
    <source>
        <strain evidence="11 12">S4</strain>
    </source>
</reference>
<feature type="transmembrane region" description="Helical" evidence="9">
    <location>
        <begin position="1007"/>
        <end position="1029"/>
    </location>
</feature>
<dbReference type="SMART" id="SM00710">
    <property type="entry name" value="PbH1"/>
    <property type="match status" value="10"/>
</dbReference>
<keyword evidence="5" id="KW-0732">Signal</keyword>
<evidence type="ECO:0000256" key="5">
    <source>
        <dbReference type="ARBA" id="ARBA00022729"/>
    </source>
</evidence>
<feature type="domain" description="EGF-like" evidence="10">
    <location>
        <begin position="683"/>
        <end position="726"/>
    </location>
</feature>
<dbReference type="PANTHER" id="PTHR11319">
    <property type="entry name" value="G PROTEIN-COUPLED RECEPTOR-RELATED"/>
    <property type="match status" value="1"/>
</dbReference>
<comment type="caution">
    <text evidence="11">The sequence shown here is derived from an EMBL/GenBank/DDBJ whole genome shotgun (WGS) entry which is preliminary data.</text>
</comment>
<reference evidence="11 12" key="1">
    <citation type="submission" date="2016-08" db="EMBL/GenBank/DDBJ databases">
        <title>A Parts List for Fungal Cellulosomes Revealed by Comparative Genomics.</title>
        <authorList>
            <consortium name="DOE Joint Genome Institute"/>
            <person name="Haitjema C.H."/>
            <person name="Gilmore S.P."/>
            <person name="Henske J.K."/>
            <person name="Solomon K.V."/>
            <person name="De Groot R."/>
            <person name="Kuo A."/>
            <person name="Mondo S.J."/>
            <person name="Salamov A.A."/>
            <person name="Labutti K."/>
            <person name="Zhao Z."/>
            <person name="Chiniquy J."/>
            <person name="Barry K."/>
            <person name="Brewer H.M."/>
            <person name="Purvine S.O."/>
            <person name="Wright A.T."/>
            <person name="Boxma B."/>
            <person name="Van Alen T."/>
            <person name="Hackstein J.H."/>
            <person name="Baker S.E."/>
            <person name="Grigoriev I.V."/>
            <person name="O'Malley M.A."/>
        </authorList>
    </citation>
    <scope>NUCLEOTIDE SEQUENCE [LARGE SCALE GENOMIC DNA]</scope>
    <source>
        <strain evidence="11 12">S4</strain>
    </source>
</reference>
<dbReference type="GO" id="GO:0005576">
    <property type="term" value="C:extracellular region"/>
    <property type="evidence" value="ECO:0007669"/>
    <property type="project" value="UniProtKB-SubCell"/>
</dbReference>
<keyword evidence="12" id="KW-1185">Reference proteome</keyword>
<gene>
    <name evidence="11" type="ORF">BCR32DRAFT_273116</name>
</gene>
<dbReference type="PROSITE" id="PS50026">
    <property type="entry name" value="EGF_3"/>
    <property type="match status" value="1"/>
</dbReference>
<comment type="subcellular location">
    <subcellularLocation>
        <location evidence="1">Cell envelope</location>
    </subcellularLocation>
    <subcellularLocation>
        <location evidence="2">Cell outer membrane</location>
    </subcellularLocation>
    <subcellularLocation>
        <location evidence="3">Secreted</location>
    </subcellularLocation>
</comment>
<feature type="transmembrane region" description="Helical" evidence="9">
    <location>
        <begin position="738"/>
        <end position="760"/>
    </location>
</feature>
<evidence type="ECO:0000256" key="3">
    <source>
        <dbReference type="ARBA" id="ARBA00004613"/>
    </source>
</evidence>
<comment type="caution">
    <text evidence="8">Lacks conserved residue(s) required for the propagation of feature annotation.</text>
</comment>
<keyword evidence="4" id="KW-0964">Secreted</keyword>
<dbReference type="PROSITE" id="PS00022">
    <property type="entry name" value="EGF_1"/>
    <property type="match status" value="1"/>
</dbReference>
<dbReference type="PANTHER" id="PTHR11319:SF35">
    <property type="entry name" value="OUTER MEMBRANE PROTEIN PMPC-RELATED"/>
    <property type="match status" value="1"/>
</dbReference>
<evidence type="ECO:0000256" key="4">
    <source>
        <dbReference type="ARBA" id="ARBA00022525"/>
    </source>
</evidence>
<dbReference type="NCBIfam" id="TIGR01376">
    <property type="entry name" value="POMP_repeat"/>
    <property type="match status" value="1"/>
</dbReference>
<keyword evidence="9" id="KW-0812">Transmembrane</keyword>
<dbReference type="InterPro" id="IPR006626">
    <property type="entry name" value="PbH1"/>
</dbReference>
<keyword evidence="8" id="KW-0245">EGF-like domain</keyword>
<name>A0A1Y1VTT5_9FUNG</name>